<sequence>MYINKKDAPVGGVIIVAVVTPSKMEGNTNMDSGELLPPHREPNMLDLFMTRYDYDYNHRTSSNSAGKGDPKHVVSGEVRNRPIFRMGTHCGDTATTYRTDYLGYNRGVENFGEILGACCHNERPQTAFASGSRLEHIVGDPSGNELCPNTVYKTDYAYKNRVLSGKPQLYAGAKSTAFNPKLLAIACNGESCSDEITPKITCKESLLGKPHPELEGLPARSDDLLASRRPQLTTGGDPTDYYCTSWAYGDKSLAYPSQLPCGLTDSQNGHLIGTVKDKAELLALLSGKGKMRSKPIPSLPSATNPVTIGMAEQPYCAVTRRMENEGHVKMSIYKSDYINQAVLPELPDAAVLASIQSEGTGDMGLNLSASASSTGKLTNCMHKLGEMRNSHGYIHKECPLQSAIDAQTWKRMKDTERRINVDRADPHRHKLNCRANR</sequence>
<gene>
    <name evidence="1" type="ORF">TCIL3000_11_7140</name>
</gene>
<evidence type="ECO:0000313" key="1">
    <source>
        <dbReference type="EMBL" id="CCC95284.1"/>
    </source>
</evidence>
<dbReference type="AlphaFoldDB" id="G0V0W3"/>
<dbReference type="VEuPathDB" id="TriTrypDB:TcIL3000.11.7140"/>
<proteinExistence type="predicted"/>
<dbReference type="EMBL" id="HE575324">
    <property type="protein sequence ID" value="CCC95284.1"/>
    <property type="molecule type" value="Genomic_DNA"/>
</dbReference>
<accession>G0V0W3</accession>
<protein>
    <submittedName>
        <fullName evidence="1">Uncharacterized protein TCIL3000_11_7140</fullName>
    </submittedName>
</protein>
<name>G0V0W3_TRYCI</name>
<reference evidence="1" key="1">
    <citation type="journal article" date="2012" name="Proc. Natl. Acad. Sci. U.S.A.">
        <title>Antigenic diversity is generated by distinct evolutionary mechanisms in African trypanosome species.</title>
        <authorList>
            <person name="Jackson A.P."/>
            <person name="Berry A."/>
            <person name="Aslett M."/>
            <person name="Allison H.C."/>
            <person name="Burton P."/>
            <person name="Vavrova-Anderson J."/>
            <person name="Brown R."/>
            <person name="Browne H."/>
            <person name="Corton N."/>
            <person name="Hauser H."/>
            <person name="Gamble J."/>
            <person name="Gilderthorp R."/>
            <person name="Marcello L."/>
            <person name="McQuillan J."/>
            <person name="Otto T.D."/>
            <person name="Quail M.A."/>
            <person name="Sanders M.J."/>
            <person name="van Tonder A."/>
            <person name="Ginger M.L."/>
            <person name="Field M.C."/>
            <person name="Barry J.D."/>
            <person name="Hertz-Fowler C."/>
            <person name="Berriman M."/>
        </authorList>
    </citation>
    <scope>NUCLEOTIDE SEQUENCE</scope>
    <source>
        <strain evidence="1">IL3000</strain>
    </source>
</reference>
<organism evidence="1">
    <name type="scientific">Trypanosoma congolense (strain IL3000)</name>
    <dbReference type="NCBI Taxonomy" id="1068625"/>
    <lineage>
        <taxon>Eukaryota</taxon>
        <taxon>Discoba</taxon>
        <taxon>Euglenozoa</taxon>
        <taxon>Kinetoplastea</taxon>
        <taxon>Metakinetoplastina</taxon>
        <taxon>Trypanosomatida</taxon>
        <taxon>Trypanosomatidae</taxon>
        <taxon>Trypanosoma</taxon>
        <taxon>Nannomonas</taxon>
    </lineage>
</organism>